<dbReference type="GO" id="GO:0005524">
    <property type="term" value="F:ATP binding"/>
    <property type="evidence" value="ECO:0007669"/>
    <property type="project" value="UniProtKB-UniRule"/>
</dbReference>
<evidence type="ECO:0000256" key="3">
    <source>
        <dbReference type="RuleBase" id="RU365090"/>
    </source>
</evidence>
<dbReference type="Gene3D" id="3.40.980.10">
    <property type="entry name" value="MoaB/Mog-like domain"/>
    <property type="match status" value="2"/>
</dbReference>
<dbReference type="SUPFAM" id="SSF53218">
    <property type="entry name" value="Molybdenum cofactor biosynthesis proteins"/>
    <property type="match status" value="2"/>
</dbReference>
<dbReference type="GO" id="GO:0006777">
    <property type="term" value="P:Mo-molybdopterin cofactor biosynthetic process"/>
    <property type="evidence" value="ECO:0007669"/>
    <property type="project" value="UniProtKB-UniRule"/>
</dbReference>
<sequence length="723" mass="78014">MEIKRAAILIISNEASEDSGLDRAARALAPILAKEEKWELSAIRIVPNNVLQIQQAVCNWTSGPNWHHLVLLSDATGLAAKDNTLEAVTSLIHRHAPGLVQDMIAESLKFSPFAKLERPVGVCDKTLIVSLPGSPKGAMRDLEAVMNLLPRVIPQNPRLPQPQLQPYHHHHHAHGHPIRKAHTSPQDRPRSKSNRPAMGLNQRYRPCANPMLSVEEALRVICEQTPALIVVETPVTTSIIGSIIAEDVYASEMVPAYPTSLVDGYAIIAEEGKSTNAIFHRALITLPDTSGASEPLHPGTIARITAGTSLPPNANAVVMFEDTASSSLDGQDEDIVEILADDIVPGENVREPGSDVSLNSKVLARGDLISPVGGEIGLLAATGTRTVKVFKKCRVGVLSIGDDLVEHSNPSTLVRGQIRDSNRPPLLSCLASWGFETVDLGLARETAAGGVKHTLRDSLYGVDRAFSGVDVLVITGSISLGKLDFTPIIESTLGGTIHFDRVSMKPGMTTTFATVPFKATTADAATEKVRQKHASKLIFSLPGDPASTLATLNLFVLPSLQKFAGLGESSQAIATKPRITPQLGLPRVAVVLTHHFPLDPKLTEYHRAVVAGSRSDGRLYATSTGVNSTSALDTYTEQALQNINSILKEKSRPSVFLAHRLHTISDSDQILDLKEGHVAETGSRRELLERDGIHAELWNTQEQSMDQDVELEGSQDEDVQPRA</sequence>
<feature type="region of interest" description="Disordered" evidence="4">
    <location>
        <begin position="700"/>
        <end position="723"/>
    </location>
</feature>
<dbReference type="GO" id="GO:0005829">
    <property type="term" value="C:cytosol"/>
    <property type="evidence" value="ECO:0007669"/>
    <property type="project" value="TreeGrafter"/>
</dbReference>
<dbReference type="InterPro" id="IPR001453">
    <property type="entry name" value="MoaB/Mog_dom"/>
</dbReference>
<dbReference type="AlphaFoldDB" id="A0A1V6R0F1"/>
<dbReference type="InterPro" id="IPR036688">
    <property type="entry name" value="MoeA_C_domain_IV_sf"/>
</dbReference>
<dbReference type="UniPathway" id="UPA00344"/>
<feature type="domain" description="MoaB/Mog" evidence="5">
    <location>
        <begin position="396"/>
        <end position="562"/>
    </location>
</feature>
<comment type="pathway">
    <text evidence="3">Cofactor biosynthesis; molybdopterin biosynthesis.</text>
</comment>
<dbReference type="SUPFAM" id="SSF63882">
    <property type="entry name" value="MoeA N-terminal region -like"/>
    <property type="match status" value="1"/>
</dbReference>
<dbReference type="GO" id="GO:0046872">
    <property type="term" value="F:metal ion binding"/>
    <property type="evidence" value="ECO:0007669"/>
    <property type="project" value="UniProtKB-UniRule"/>
</dbReference>
<evidence type="ECO:0000313" key="7">
    <source>
        <dbReference type="Proteomes" id="UP000191612"/>
    </source>
</evidence>
<organism evidence="6 7">
    <name type="scientific">Penicillium solitum</name>
    <dbReference type="NCBI Taxonomy" id="60172"/>
    <lineage>
        <taxon>Eukaryota</taxon>
        <taxon>Fungi</taxon>
        <taxon>Dikarya</taxon>
        <taxon>Ascomycota</taxon>
        <taxon>Pezizomycotina</taxon>
        <taxon>Eurotiomycetes</taxon>
        <taxon>Eurotiomycetidae</taxon>
        <taxon>Eurotiales</taxon>
        <taxon>Aspergillaceae</taxon>
        <taxon>Penicillium</taxon>
    </lineage>
</organism>
<reference evidence="7" key="1">
    <citation type="journal article" date="2017" name="Nat. Microbiol.">
        <title>Global analysis of biosynthetic gene clusters reveals vast potential of secondary metabolite production in Penicillium species.</title>
        <authorList>
            <person name="Nielsen J.C."/>
            <person name="Grijseels S."/>
            <person name="Prigent S."/>
            <person name="Ji B."/>
            <person name="Dainat J."/>
            <person name="Nielsen K.F."/>
            <person name="Frisvad J.C."/>
            <person name="Workman M."/>
            <person name="Nielsen J."/>
        </authorList>
    </citation>
    <scope>NUCLEOTIDE SEQUENCE [LARGE SCALE GENOMIC DNA]</scope>
    <source>
        <strain evidence="7">IBT 29525</strain>
    </source>
</reference>
<accession>A0A1V6R0F1</accession>
<dbReference type="EC" id="2.7.7.75" evidence="2"/>
<gene>
    <name evidence="6" type="ORF">PENSOL_c023G04573</name>
</gene>
<dbReference type="Proteomes" id="UP000191612">
    <property type="component" value="Unassembled WGS sequence"/>
</dbReference>
<keyword evidence="3" id="KW-0479">Metal-binding</keyword>
<comment type="function">
    <text evidence="3">Catalyzes two steps in the biosynthesis of the molybdenum cofactor. In the first step, molybdopterin is adenylated. Subsequently, molybdate is inserted into adenylated molybdopterin and AMP is released.</text>
</comment>
<feature type="compositionally biased region" description="Acidic residues" evidence="4">
    <location>
        <begin position="705"/>
        <end position="723"/>
    </location>
</feature>
<dbReference type="Gene3D" id="2.170.190.11">
    <property type="entry name" value="Molybdopterin biosynthesis moea protein, domain 3"/>
    <property type="match status" value="1"/>
</dbReference>
<dbReference type="InterPro" id="IPR036135">
    <property type="entry name" value="MoeA_linker/N_sf"/>
</dbReference>
<dbReference type="InterPro" id="IPR005110">
    <property type="entry name" value="MoeA_linker/N"/>
</dbReference>
<comment type="caution">
    <text evidence="6">The sequence shown here is derived from an EMBL/GenBank/DDBJ whole genome shotgun (WGS) entry which is preliminary data.</text>
</comment>
<feature type="region of interest" description="Disordered" evidence="4">
    <location>
        <begin position="155"/>
        <end position="202"/>
    </location>
</feature>
<feature type="compositionally biased region" description="Basic residues" evidence="4">
    <location>
        <begin position="167"/>
        <end position="182"/>
    </location>
</feature>
<dbReference type="InterPro" id="IPR036425">
    <property type="entry name" value="MoaB/Mog-like_dom_sf"/>
</dbReference>
<dbReference type="GO" id="GO:0061598">
    <property type="term" value="F:molybdopterin adenylyltransferase activity"/>
    <property type="evidence" value="ECO:0007669"/>
    <property type="project" value="UniProtKB-UniRule"/>
</dbReference>
<evidence type="ECO:0000259" key="5">
    <source>
        <dbReference type="SMART" id="SM00852"/>
    </source>
</evidence>
<feature type="domain" description="MoaB/Mog" evidence="5">
    <location>
        <begin position="7"/>
        <end position="152"/>
    </location>
</feature>
<evidence type="ECO:0000256" key="4">
    <source>
        <dbReference type="SAM" id="MobiDB-lite"/>
    </source>
</evidence>
<dbReference type="EMBL" id="MDYO01000023">
    <property type="protein sequence ID" value="OQD94939.1"/>
    <property type="molecule type" value="Genomic_DNA"/>
</dbReference>
<comment type="catalytic activity">
    <reaction evidence="3">
        <text>molybdopterin + ATP + H(+) = adenylyl-molybdopterin + diphosphate</text>
        <dbReference type="Rhea" id="RHEA:31331"/>
        <dbReference type="ChEBI" id="CHEBI:15378"/>
        <dbReference type="ChEBI" id="CHEBI:30616"/>
        <dbReference type="ChEBI" id="CHEBI:33019"/>
        <dbReference type="ChEBI" id="CHEBI:58698"/>
        <dbReference type="ChEBI" id="CHEBI:62727"/>
    </reaction>
</comment>
<dbReference type="SUPFAM" id="SSF63867">
    <property type="entry name" value="MoeA C-terminal domain-like"/>
    <property type="match status" value="1"/>
</dbReference>
<dbReference type="SMART" id="SM00852">
    <property type="entry name" value="MoCF_biosynth"/>
    <property type="match status" value="2"/>
</dbReference>
<proteinExistence type="inferred from homology"/>
<dbReference type="SUPFAM" id="SSF52540">
    <property type="entry name" value="P-loop containing nucleoside triphosphate hydrolases"/>
    <property type="match status" value="1"/>
</dbReference>
<dbReference type="STRING" id="60172.A0A1V6R0F1"/>
<dbReference type="PANTHER" id="PTHR10192:SF5">
    <property type="entry name" value="GEPHYRIN"/>
    <property type="match status" value="1"/>
</dbReference>
<keyword evidence="3" id="KW-0501">Molybdenum cofactor biosynthesis</keyword>
<dbReference type="CDD" id="cd00887">
    <property type="entry name" value="MoeA"/>
    <property type="match status" value="1"/>
</dbReference>
<comment type="catalytic activity">
    <reaction evidence="3">
        <text>adenylyl-molybdopterin + molybdate = Mo-molybdopterin + AMP + H(+)</text>
        <dbReference type="Rhea" id="RHEA:35047"/>
        <dbReference type="ChEBI" id="CHEBI:15378"/>
        <dbReference type="ChEBI" id="CHEBI:36264"/>
        <dbReference type="ChEBI" id="CHEBI:62727"/>
        <dbReference type="ChEBI" id="CHEBI:71302"/>
        <dbReference type="ChEBI" id="CHEBI:456215"/>
    </reaction>
</comment>
<dbReference type="InterPro" id="IPR027417">
    <property type="entry name" value="P-loop_NTPase"/>
</dbReference>
<name>A0A1V6R0F1_9EURO</name>
<dbReference type="Pfam" id="PF03453">
    <property type="entry name" value="MoeA_N"/>
    <property type="match status" value="1"/>
</dbReference>
<evidence type="ECO:0000256" key="1">
    <source>
        <dbReference type="ARBA" id="ARBA00008339"/>
    </source>
</evidence>
<keyword evidence="3" id="KW-0808">Transferase</keyword>
<evidence type="ECO:0000256" key="2">
    <source>
        <dbReference type="ARBA" id="ARBA00012509"/>
    </source>
</evidence>
<dbReference type="Gene3D" id="3.90.105.10">
    <property type="entry name" value="Molybdopterin biosynthesis moea protein, domain 2"/>
    <property type="match status" value="1"/>
</dbReference>
<dbReference type="PANTHER" id="PTHR10192">
    <property type="entry name" value="MOLYBDOPTERIN BIOSYNTHESIS PROTEIN"/>
    <property type="match status" value="1"/>
</dbReference>
<comment type="similarity">
    <text evidence="3">Belongs to the MoeA family.</text>
</comment>
<dbReference type="InterPro" id="IPR038987">
    <property type="entry name" value="MoeA-like"/>
</dbReference>
<comment type="similarity">
    <text evidence="1">In the C-terminal section; belongs to the MoeA family.</text>
</comment>
<dbReference type="Pfam" id="PF00994">
    <property type="entry name" value="MoCF_biosynth"/>
    <property type="match status" value="2"/>
</dbReference>
<keyword evidence="3" id="KW-0500">Molybdenum</keyword>
<comment type="cofactor">
    <cofactor evidence="3">
        <name>Mg(2+)</name>
        <dbReference type="ChEBI" id="CHEBI:18420"/>
    </cofactor>
</comment>
<protein>
    <recommendedName>
        <fullName evidence="2">molybdopterin adenylyltransferase</fullName>
        <ecNumber evidence="2">2.7.7.75</ecNumber>
    </recommendedName>
</protein>
<keyword evidence="7" id="KW-1185">Reference proteome</keyword>
<dbReference type="Gene3D" id="3.40.50.300">
    <property type="entry name" value="P-loop containing nucleotide triphosphate hydrolases"/>
    <property type="match status" value="1"/>
</dbReference>
<keyword evidence="3" id="KW-0460">Magnesium</keyword>
<dbReference type="GO" id="GO:0061599">
    <property type="term" value="F:molybdopterin molybdotransferase activity"/>
    <property type="evidence" value="ECO:0007669"/>
    <property type="project" value="UniProtKB-UniRule"/>
</dbReference>
<evidence type="ECO:0000313" key="6">
    <source>
        <dbReference type="EMBL" id="OQD94939.1"/>
    </source>
</evidence>
<feature type="compositionally biased region" description="Low complexity" evidence="4">
    <location>
        <begin position="155"/>
        <end position="166"/>
    </location>
</feature>